<proteinExistence type="predicted"/>
<dbReference type="OrthoDB" id="9768177at2"/>
<evidence type="ECO:0000313" key="2">
    <source>
        <dbReference type="Proteomes" id="UP000198769"/>
    </source>
</evidence>
<dbReference type="RefSeq" id="WP_090027576.1">
    <property type="nucleotide sequence ID" value="NZ_FOVD01000011.1"/>
</dbReference>
<evidence type="ECO:0000313" key="1">
    <source>
        <dbReference type="EMBL" id="SFN91707.1"/>
    </source>
</evidence>
<dbReference type="AlphaFoldDB" id="A0A1I5CXS8"/>
<name>A0A1I5CXS8_CHROL</name>
<dbReference type="EMBL" id="FOVD01000011">
    <property type="protein sequence ID" value="SFN91707.1"/>
    <property type="molecule type" value="Genomic_DNA"/>
</dbReference>
<gene>
    <name evidence="1" type="ORF">SAMN05421594_4692</name>
</gene>
<sequence length="182" mass="20876">MSPGPRIDGKDYIPWYAWWKDSPHFGKTAKYEAHPNNVRDFYDKAMTFKNSVSVSGGSDFFTARLSFTNLNQNGITPNTSLKRNYFNLNGNYKFSERFNIDAAVNFSDGRVNGDFDDGYSNQTSGSFNQWFGRNLDMKKLKELQDLLTPEGYHANWNWWGQMTTQQAVLLLSLHSGSIRTRG</sequence>
<dbReference type="SUPFAM" id="SSF56935">
    <property type="entry name" value="Porins"/>
    <property type="match status" value="1"/>
</dbReference>
<keyword evidence="2" id="KW-1185">Reference proteome</keyword>
<organism evidence="1 2">
    <name type="scientific">Chryseobacterium oleae</name>
    <dbReference type="NCBI Taxonomy" id="491207"/>
    <lineage>
        <taxon>Bacteria</taxon>
        <taxon>Pseudomonadati</taxon>
        <taxon>Bacteroidota</taxon>
        <taxon>Flavobacteriia</taxon>
        <taxon>Flavobacteriales</taxon>
        <taxon>Weeksellaceae</taxon>
        <taxon>Chryseobacterium group</taxon>
        <taxon>Chryseobacterium</taxon>
    </lineage>
</organism>
<accession>A0A1I5CXS8</accession>
<dbReference type="Proteomes" id="UP000198769">
    <property type="component" value="Unassembled WGS sequence"/>
</dbReference>
<reference evidence="2" key="1">
    <citation type="submission" date="2016-10" db="EMBL/GenBank/DDBJ databases">
        <authorList>
            <person name="Varghese N."/>
            <person name="Submissions S."/>
        </authorList>
    </citation>
    <scope>NUCLEOTIDE SEQUENCE [LARGE SCALE GENOMIC DNA]</scope>
    <source>
        <strain evidence="2">DSM 25575</strain>
    </source>
</reference>
<protein>
    <submittedName>
        <fullName evidence="1">Uncharacterized protein</fullName>
    </submittedName>
</protein>